<feature type="binding site" evidence="7">
    <location>
        <position position="51"/>
    </location>
    <ligand>
        <name>ATP</name>
        <dbReference type="ChEBI" id="CHEBI:30616"/>
    </ligand>
</feature>
<evidence type="ECO:0000313" key="10">
    <source>
        <dbReference type="Proteomes" id="UP000789901"/>
    </source>
</evidence>
<dbReference type="PROSITE" id="PS00107">
    <property type="entry name" value="PROTEIN_KINASE_ATP"/>
    <property type="match status" value="1"/>
</dbReference>
<keyword evidence="3" id="KW-0808">Transferase</keyword>
<feature type="non-terminal residue" evidence="9">
    <location>
        <position position="198"/>
    </location>
</feature>
<evidence type="ECO:0000256" key="1">
    <source>
        <dbReference type="ARBA" id="ARBA00005843"/>
    </source>
</evidence>
<gene>
    <name evidence="9" type="ORF">GMARGA_LOCUS10146</name>
</gene>
<evidence type="ECO:0000256" key="5">
    <source>
        <dbReference type="ARBA" id="ARBA00022777"/>
    </source>
</evidence>
<feature type="domain" description="Protein kinase" evidence="8">
    <location>
        <begin position="22"/>
        <end position="198"/>
    </location>
</feature>
<dbReference type="PANTHER" id="PTHR46485">
    <property type="entry name" value="LIM DOMAIN KINASE 1"/>
    <property type="match status" value="1"/>
</dbReference>
<dbReference type="PROSITE" id="PS50011">
    <property type="entry name" value="PROTEIN_KINASE_DOM"/>
    <property type="match status" value="1"/>
</dbReference>
<dbReference type="PANTHER" id="PTHR46485:SF5">
    <property type="entry name" value="CENTER DIVIDER, ISOFORM A"/>
    <property type="match status" value="1"/>
</dbReference>
<evidence type="ECO:0000256" key="2">
    <source>
        <dbReference type="ARBA" id="ARBA00022527"/>
    </source>
</evidence>
<dbReference type="SUPFAM" id="SSF56112">
    <property type="entry name" value="Protein kinase-like (PK-like)"/>
    <property type="match status" value="1"/>
</dbReference>
<comment type="caution">
    <text evidence="9">The sequence shown here is derived from an EMBL/GenBank/DDBJ whole genome shotgun (WGS) entry which is preliminary data.</text>
</comment>
<keyword evidence="4 7" id="KW-0547">Nucleotide-binding</keyword>
<evidence type="ECO:0000259" key="8">
    <source>
        <dbReference type="PROSITE" id="PS50011"/>
    </source>
</evidence>
<dbReference type="InterPro" id="IPR001245">
    <property type="entry name" value="Ser-Thr/Tyr_kinase_cat_dom"/>
</dbReference>
<dbReference type="InterPro" id="IPR017441">
    <property type="entry name" value="Protein_kinase_ATP_BS"/>
</dbReference>
<dbReference type="EMBL" id="CAJVQB010005613">
    <property type="protein sequence ID" value="CAG8665935.1"/>
    <property type="molecule type" value="Genomic_DNA"/>
</dbReference>
<keyword evidence="6 7" id="KW-0067">ATP-binding</keyword>
<name>A0ABN7USH0_GIGMA</name>
<dbReference type="Proteomes" id="UP000789901">
    <property type="component" value="Unassembled WGS sequence"/>
</dbReference>
<dbReference type="Pfam" id="PF07714">
    <property type="entry name" value="PK_Tyr_Ser-Thr"/>
    <property type="match status" value="1"/>
</dbReference>
<evidence type="ECO:0000256" key="6">
    <source>
        <dbReference type="ARBA" id="ARBA00022840"/>
    </source>
</evidence>
<keyword evidence="2" id="KW-0723">Serine/threonine-protein kinase</keyword>
<reference evidence="9 10" key="1">
    <citation type="submission" date="2021-06" db="EMBL/GenBank/DDBJ databases">
        <authorList>
            <person name="Kallberg Y."/>
            <person name="Tangrot J."/>
            <person name="Rosling A."/>
        </authorList>
    </citation>
    <scope>NUCLEOTIDE SEQUENCE [LARGE SCALE GENOMIC DNA]</scope>
    <source>
        <strain evidence="9 10">120-4 pot B 10/14</strain>
    </source>
</reference>
<dbReference type="InterPro" id="IPR011009">
    <property type="entry name" value="Kinase-like_dom_sf"/>
</dbReference>
<keyword evidence="5" id="KW-0418">Kinase</keyword>
<evidence type="ECO:0000256" key="4">
    <source>
        <dbReference type="ARBA" id="ARBA00022741"/>
    </source>
</evidence>
<dbReference type="InterPro" id="IPR000719">
    <property type="entry name" value="Prot_kinase_dom"/>
</dbReference>
<evidence type="ECO:0000256" key="3">
    <source>
        <dbReference type="ARBA" id="ARBA00022679"/>
    </source>
</evidence>
<comment type="similarity">
    <text evidence="1">Belongs to the protein kinase superfamily. TKL Ser/Thr protein kinase family.</text>
</comment>
<protein>
    <submittedName>
        <fullName evidence="9">33562_t:CDS:1</fullName>
    </submittedName>
</protein>
<evidence type="ECO:0000313" key="9">
    <source>
        <dbReference type="EMBL" id="CAG8665935.1"/>
    </source>
</evidence>
<keyword evidence="10" id="KW-1185">Reference proteome</keyword>
<sequence>MSDWFKVAVEREYIKSFEYEFFENKEEIGKGGFGTVYSAYSKDIDLTIALKKLHHSSINNDDSFHPTTETIYMVLQYANNGDLRSYLRNHFSELDWPSKIKMAKEISSGINCLHNANIVHRDLNLPQNTKLQLIVYIKLPETIEDKIINFFDFTEFSCKEKIDISVYKSEWTNYGLTVVLKGIRFDLDGSDLNSFVHG</sequence>
<organism evidence="9 10">
    <name type="scientific">Gigaspora margarita</name>
    <dbReference type="NCBI Taxonomy" id="4874"/>
    <lineage>
        <taxon>Eukaryota</taxon>
        <taxon>Fungi</taxon>
        <taxon>Fungi incertae sedis</taxon>
        <taxon>Mucoromycota</taxon>
        <taxon>Glomeromycotina</taxon>
        <taxon>Glomeromycetes</taxon>
        <taxon>Diversisporales</taxon>
        <taxon>Gigasporaceae</taxon>
        <taxon>Gigaspora</taxon>
    </lineage>
</organism>
<dbReference type="InterPro" id="IPR050940">
    <property type="entry name" value="Actin_reg-Ser/Thr_kinase"/>
</dbReference>
<accession>A0ABN7USH0</accession>
<dbReference type="Gene3D" id="1.10.510.10">
    <property type="entry name" value="Transferase(Phosphotransferase) domain 1"/>
    <property type="match status" value="1"/>
</dbReference>
<evidence type="ECO:0000256" key="7">
    <source>
        <dbReference type="PROSITE-ProRule" id="PRU10141"/>
    </source>
</evidence>
<proteinExistence type="inferred from homology"/>